<dbReference type="AlphaFoldDB" id="A0A7H2BBC4"/>
<dbReference type="SUPFAM" id="SSF141571">
    <property type="entry name" value="Pentapeptide repeat-like"/>
    <property type="match status" value="1"/>
</dbReference>
<sequence length="209" mass="22814">MDMWLPDTTNARVLAQTPLDEDYVEHSRFTGADWSGVDQSAATFDSCSLTAVGLDGCSWDKARVVNSELHNLSVAHLQAPESSWERAVIEGSRFGVLELRDSRIKHMVIRDCKIDVLNLRAARCTHLMIEGCAIGELDATGATISHVEFADTSVETLTVSQSHLHRANLSGAQLHKVLGASSLRGAEISEFQLQQLAPTFAQELGISVR</sequence>
<evidence type="ECO:0000313" key="2">
    <source>
        <dbReference type="Proteomes" id="UP000516404"/>
    </source>
</evidence>
<name>A0A7H2BBC4_9MICC</name>
<dbReference type="KEGG" id="rter:IDM49_06755"/>
<dbReference type="EMBL" id="CP061539">
    <property type="protein sequence ID" value="QNV36970.1"/>
    <property type="molecule type" value="Genomic_DNA"/>
</dbReference>
<keyword evidence="2" id="KW-1185">Reference proteome</keyword>
<evidence type="ECO:0000313" key="1">
    <source>
        <dbReference type="EMBL" id="QNV36970.1"/>
    </source>
</evidence>
<dbReference type="Proteomes" id="UP000516404">
    <property type="component" value="Chromosome"/>
</dbReference>
<protein>
    <submittedName>
        <fullName evidence="1">Pentapeptide repeat-containing protein</fullName>
    </submittedName>
</protein>
<accession>A0A7H2BBC4</accession>
<dbReference type="Gene3D" id="2.160.20.80">
    <property type="entry name" value="E3 ubiquitin-protein ligase SopA"/>
    <property type="match status" value="1"/>
</dbReference>
<gene>
    <name evidence="1" type="ORF">IDM49_06755</name>
</gene>
<dbReference type="GeneID" id="96623933"/>
<dbReference type="RefSeq" id="WP_190723961.1">
    <property type="nucleotide sequence ID" value="NZ_CP061539.1"/>
</dbReference>
<proteinExistence type="predicted"/>
<organism evidence="1 2">
    <name type="scientific">Rothia terrae</name>
    <dbReference type="NCBI Taxonomy" id="396015"/>
    <lineage>
        <taxon>Bacteria</taxon>
        <taxon>Bacillati</taxon>
        <taxon>Actinomycetota</taxon>
        <taxon>Actinomycetes</taxon>
        <taxon>Micrococcales</taxon>
        <taxon>Micrococcaceae</taxon>
        <taxon>Rothia</taxon>
    </lineage>
</organism>
<reference evidence="1 2" key="1">
    <citation type="submission" date="2020-09" db="EMBL/GenBank/DDBJ databases">
        <title>Investigation of environmental microbes.</title>
        <authorList>
            <person name="Ou Y."/>
            <person name="Kang Q."/>
        </authorList>
    </citation>
    <scope>NUCLEOTIDE SEQUENCE [LARGE SCALE GENOMIC DNA]</scope>
    <source>
        <strain evidence="1 2">KJZ-14</strain>
    </source>
</reference>